<dbReference type="GeneID" id="126885541"/>
<dbReference type="SUPFAM" id="SSF53098">
    <property type="entry name" value="Ribonuclease H-like"/>
    <property type="match status" value="1"/>
</dbReference>
<dbReference type="PANTHER" id="PTHR45913">
    <property type="entry name" value="EPM2A-INTERACTING PROTEIN 1"/>
    <property type="match status" value="1"/>
</dbReference>
<reference evidence="1" key="1">
    <citation type="submission" date="2025-05" db="UniProtKB">
        <authorList>
            <consortium name="EnsemblMetazoa"/>
        </authorList>
    </citation>
    <scope>IDENTIFICATION</scope>
</reference>
<sequence>MVKDKCVCLVCRSSVALPKCGNLERHYKTLHKNYENDFPQNSLFRKRKVQDLKSSLKTEQSMFTRPVKQSVAATIASFKISYILAQHKKPFEDGEVVKEAFIEAASVLFEDFKNKTDIMSAIKQVQLSRPTVTRRIEIMCKDLESQVKSDIMKCVYFSLQFDESTDMTDTAQLCIFIRMVFSDMPCKEDLLTMLPLKEKTRGEDIYNVFINFVEQYGLPIYKLVCITTDGAPSMTGVNNGFVALCRANEDFPSFFFHFIALFTSKFCVPKF</sequence>
<accession>A0ABM5KD11</accession>
<dbReference type="InterPro" id="IPR012337">
    <property type="entry name" value="RNaseH-like_sf"/>
</dbReference>
<organism evidence="1 2">
    <name type="scientific">Diabrotica virgifera virgifera</name>
    <name type="common">western corn rootworm</name>
    <dbReference type="NCBI Taxonomy" id="50390"/>
    <lineage>
        <taxon>Eukaryota</taxon>
        <taxon>Metazoa</taxon>
        <taxon>Ecdysozoa</taxon>
        <taxon>Arthropoda</taxon>
        <taxon>Hexapoda</taxon>
        <taxon>Insecta</taxon>
        <taxon>Pterygota</taxon>
        <taxon>Neoptera</taxon>
        <taxon>Endopterygota</taxon>
        <taxon>Coleoptera</taxon>
        <taxon>Polyphaga</taxon>
        <taxon>Cucujiformia</taxon>
        <taxon>Chrysomeloidea</taxon>
        <taxon>Chrysomelidae</taxon>
        <taxon>Galerucinae</taxon>
        <taxon>Diabroticina</taxon>
        <taxon>Diabroticites</taxon>
        <taxon>Diabrotica</taxon>
    </lineage>
</organism>
<proteinExistence type="predicted"/>
<protein>
    <recommendedName>
        <fullName evidence="3">General transcription factor II-I repeat domain-containing protein 2-like</fullName>
    </recommendedName>
</protein>
<evidence type="ECO:0000313" key="2">
    <source>
        <dbReference type="Proteomes" id="UP001652700"/>
    </source>
</evidence>
<evidence type="ECO:0008006" key="3">
    <source>
        <dbReference type="Google" id="ProtNLM"/>
    </source>
</evidence>
<name>A0ABM5KD11_DIAVI</name>
<dbReference type="EnsemblMetazoa" id="XM_050652124.1">
    <property type="protein sequence ID" value="XP_050508081.1"/>
    <property type="gene ID" value="LOC126885541"/>
</dbReference>
<evidence type="ECO:0000313" key="1">
    <source>
        <dbReference type="EnsemblMetazoa" id="XP_050508081.1"/>
    </source>
</evidence>
<dbReference type="Proteomes" id="UP001652700">
    <property type="component" value="Unplaced"/>
</dbReference>
<dbReference type="RefSeq" id="XP_050508081.1">
    <property type="nucleotide sequence ID" value="XM_050652124.1"/>
</dbReference>
<dbReference type="PANTHER" id="PTHR45913:SF21">
    <property type="entry name" value="DUF4371 DOMAIN-CONTAINING PROTEIN"/>
    <property type="match status" value="1"/>
</dbReference>
<keyword evidence="2" id="KW-1185">Reference proteome</keyword>